<evidence type="ECO:0008006" key="5">
    <source>
        <dbReference type="Google" id="ProtNLM"/>
    </source>
</evidence>
<feature type="compositionally biased region" description="Low complexity" evidence="2">
    <location>
        <begin position="108"/>
        <end position="124"/>
    </location>
</feature>
<reference evidence="4" key="1">
    <citation type="submission" date="2016-04" db="EMBL/GenBank/DDBJ databases">
        <authorList>
            <person name="Antunes L.P."/>
            <person name="Martins L.F."/>
            <person name="Pereira R.V."/>
            <person name="Thomas A.M."/>
            <person name="Barbosa D."/>
            <person name="Nascimento L."/>
            <person name="Silva G.M."/>
            <person name="Condomitti G.W."/>
            <person name="Digiampietri L.A."/>
            <person name="Lombardi K.C."/>
            <person name="Ramos P.L."/>
            <person name="Quaggio R.B."/>
            <person name="Oliveira J.C."/>
            <person name="Pascon R.C."/>
            <person name="Cruz J.B."/>
            <person name="Silva A.M."/>
            <person name="Setubal J.C."/>
        </authorList>
    </citation>
    <scope>NUCLEOTIDE SEQUENCE [LARGE SCALE GENOMIC DNA]</scope>
</reference>
<feature type="region of interest" description="Disordered" evidence="2">
    <location>
        <begin position="108"/>
        <end position="164"/>
    </location>
</feature>
<evidence type="ECO:0000313" key="3">
    <source>
        <dbReference type="EMBL" id="OTA41663.1"/>
    </source>
</evidence>
<dbReference type="Pfam" id="PF04519">
    <property type="entry name" value="Bactofilin"/>
    <property type="match status" value="1"/>
</dbReference>
<dbReference type="EMBL" id="LWLV01000297">
    <property type="protein sequence ID" value="OTA41663.1"/>
    <property type="molecule type" value="Genomic_DNA"/>
</dbReference>
<name>A0A1Y2T8T5_SYMTR</name>
<dbReference type="AlphaFoldDB" id="A0A1Y2T8T5"/>
<evidence type="ECO:0000313" key="4">
    <source>
        <dbReference type="Proteomes" id="UP000194267"/>
    </source>
</evidence>
<dbReference type="PANTHER" id="PTHR35024">
    <property type="entry name" value="HYPOTHETICAL CYTOSOLIC PROTEIN"/>
    <property type="match status" value="1"/>
</dbReference>
<comment type="caution">
    <text evidence="3">The sequence shown here is derived from an EMBL/GenBank/DDBJ whole genome shotgun (WGS) entry which is preliminary data.</text>
</comment>
<comment type="similarity">
    <text evidence="1">Belongs to the bactofilin family.</text>
</comment>
<sequence length="191" mass="19817">MPYSVIDRGTEVQGPIRSRGVLEVRGHVRGAVIHEGRMVVAPGGVCSGPVRSDDLYLQGEIHGDVTVTGTLRIGNGGQLYGDADCRRLIIDPGGCFVGINRSELEGRAAGPTAAPAGGAPSAVPVSNGAVPSPQPVWASAPAAVEPPAREGTAGTMAPQTVQPVQEQQTIVFRGYMRTKRRLAQEASDTAE</sequence>
<protein>
    <recommendedName>
        <fullName evidence="5">Polymer-forming cytoskeletal protein</fullName>
    </recommendedName>
</protein>
<dbReference type="PANTHER" id="PTHR35024:SF4">
    <property type="entry name" value="POLYMER-FORMING CYTOSKELETAL PROTEIN"/>
    <property type="match status" value="1"/>
</dbReference>
<proteinExistence type="inferred from homology"/>
<gene>
    <name evidence="3" type="ORF">A6D92_04775</name>
</gene>
<organism evidence="3 4">
    <name type="scientific">Symbiobacterium thermophilum</name>
    <dbReference type="NCBI Taxonomy" id="2734"/>
    <lineage>
        <taxon>Bacteria</taxon>
        <taxon>Bacillati</taxon>
        <taxon>Bacillota</taxon>
        <taxon>Clostridia</taxon>
        <taxon>Eubacteriales</taxon>
        <taxon>Symbiobacteriaceae</taxon>
        <taxon>Symbiobacterium</taxon>
    </lineage>
</organism>
<evidence type="ECO:0000256" key="2">
    <source>
        <dbReference type="SAM" id="MobiDB-lite"/>
    </source>
</evidence>
<evidence type="ECO:0000256" key="1">
    <source>
        <dbReference type="ARBA" id="ARBA00044755"/>
    </source>
</evidence>
<dbReference type="InterPro" id="IPR007607">
    <property type="entry name" value="BacA/B"/>
</dbReference>
<dbReference type="Proteomes" id="UP000194267">
    <property type="component" value="Unassembled WGS sequence"/>
</dbReference>
<accession>A0A1Y2T8T5</accession>